<keyword evidence="1" id="KW-1133">Transmembrane helix</keyword>
<gene>
    <name evidence="3" type="ORF">FAJ39_00120</name>
    <name evidence="2" type="ORF">FAJ39_04470</name>
</gene>
<protein>
    <submittedName>
        <fullName evidence="2">Uncharacterized protein</fullName>
    </submittedName>
</protein>
<sequence length="128" mass="13877">MSITIKRDTGAVGAAGKLHFLVNGQTAGSIGNKETITLKLTGKTAQFAIREDKKSTIEVQNGDHITIQPNKLYFSIYIISLLAIIALAFLTFAPIVETVIAGIALTVFLVSNFLLPRYHLSKDTKNSD</sequence>
<dbReference type="AlphaFoldDB" id="A0A4T2GPA9"/>
<comment type="caution">
    <text evidence="2">The sequence shown here is derived from an EMBL/GenBank/DDBJ whole genome shotgun (WGS) entry which is preliminary data.</text>
</comment>
<organism evidence="2 4">
    <name type="scientific">Streptococcus suis</name>
    <dbReference type="NCBI Taxonomy" id="1307"/>
    <lineage>
        <taxon>Bacteria</taxon>
        <taxon>Bacillati</taxon>
        <taxon>Bacillota</taxon>
        <taxon>Bacilli</taxon>
        <taxon>Lactobacillales</taxon>
        <taxon>Streptococcaceae</taxon>
        <taxon>Streptococcus</taxon>
    </lineage>
</organism>
<dbReference type="OrthoDB" id="2389766at2"/>
<proteinExistence type="predicted"/>
<keyword evidence="1" id="KW-0812">Transmembrane</keyword>
<evidence type="ECO:0000313" key="4">
    <source>
        <dbReference type="Proteomes" id="UP000305165"/>
    </source>
</evidence>
<feature type="transmembrane region" description="Helical" evidence="1">
    <location>
        <begin position="72"/>
        <end position="92"/>
    </location>
</feature>
<dbReference type="EMBL" id="SSXO01000001">
    <property type="protein sequence ID" value="TII00780.1"/>
    <property type="molecule type" value="Genomic_DNA"/>
</dbReference>
<reference evidence="2 4" key="1">
    <citation type="submission" date="2019-04" db="EMBL/GenBank/DDBJ databases">
        <title>Genome analysis of Streptococcus suis strain WUSS424.</title>
        <authorList>
            <person name="Chen H."/>
            <person name="Gao X."/>
            <person name="Wu Z."/>
        </authorList>
    </citation>
    <scope>NUCLEOTIDE SEQUENCE [LARGE SCALE GENOMIC DNA]</scope>
    <source>
        <strain evidence="2 4">WUSS424</strain>
    </source>
</reference>
<evidence type="ECO:0000313" key="3">
    <source>
        <dbReference type="EMBL" id="TII00780.1"/>
    </source>
</evidence>
<accession>A0A4T2GPA9</accession>
<dbReference type="EMBL" id="SSXO01000002">
    <property type="protein sequence ID" value="TII00324.1"/>
    <property type="molecule type" value="Genomic_DNA"/>
</dbReference>
<feature type="transmembrane region" description="Helical" evidence="1">
    <location>
        <begin position="98"/>
        <end position="115"/>
    </location>
</feature>
<name>A0A4T2GPA9_STRSU</name>
<keyword evidence="1" id="KW-0472">Membrane</keyword>
<evidence type="ECO:0000313" key="2">
    <source>
        <dbReference type="EMBL" id="TII00324.1"/>
    </source>
</evidence>
<evidence type="ECO:0000256" key="1">
    <source>
        <dbReference type="SAM" id="Phobius"/>
    </source>
</evidence>
<dbReference type="Proteomes" id="UP000305165">
    <property type="component" value="Unassembled WGS sequence"/>
</dbReference>